<organism evidence="2 3">
    <name type="scientific">Macrosiphum euphorbiae</name>
    <name type="common">potato aphid</name>
    <dbReference type="NCBI Taxonomy" id="13131"/>
    <lineage>
        <taxon>Eukaryota</taxon>
        <taxon>Metazoa</taxon>
        <taxon>Ecdysozoa</taxon>
        <taxon>Arthropoda</taxon>
        <taxon>Hexapoda</taxon>
        <taxon>Insecta</taxon>
        <taxon>Pterygota</taxon>
        <taxon>Neoptera</taxon>
        <taxon>Paraneoptera</taxon>
        <taxon>Hemiptera</taxon>
        <taxon>Sternorrhyncha</taxon>
        <taxon>Aphidomorpha</taxon>
        <taxon>Aphidoidea</taxon>
        <taxon>Aphididae</taxon>
        <taxon>Macrosiphini</taxon>
        <taxon>Macrosiphum</taxon>
    </lineage>
</organism>
<evidence type="ECO:0000256" key="1">
    <source>
        <dbReference type="SAM" id="Phobius"/>
    </source>
</evidence>
<name>A0AAV0XBI8_9HEMI</name>
<keyword evidence="1" id="KW-0472">Membrane</keyword>
<protein>
    <submittedName>
        <fullName evidence="2">Uncharacterized protein</fullName>
    </submittedName>
</protein>
<feature type="transmembrane region" description="Helical" evidence="1">
    <location>
        <begin position="104"/>
        <end position="128"/>
    </location>
</feature>
<dbReference type="EMBL" id="CARXXK010000004">
    <property type="protein sequence ID" value="CAI6365780.1"/>
    <property type="molecule type" value="Genomic_DNA"/>
</dbReference>
<keyword evidence="3" id="KW-1185">Reference proteome</keyword>
<accession>A0AAV0XBI8</accession>
<keyword evidence="1" id="KW-1133">Transmembrane helix</keyword>
<evidence type="ECO:0000313" key="3">
    <source>
        <dbReference type="Proteomes" id="UP001160148"/>
    </source>
</evidence>
<reference evidence="2 3" key="1">
    <citation type="submission" date="2023-01" db="EMBL/GenBank/DDBJ databases">
        <authorList>
            <person name="Whitehead M."/>
        </authorList>
    </citation>
    <scope>NUCLEOTIDE SEQUENCE [LARGE SCALE GENOMIC DNA]</scope>
</reference>
<proteinExistence type="predicted"/>
<keyword evidence="1" id="KW-0812">Transmembrane</keyword>
<dbReference type="Proteomes" id="UP001160148">
    <property type="component" value="Unassembled WGS sequence"/>
</dbReference>
<comment type="caution">
    <text evidence="2">The sequence shown here is derived from an EMBL/GenBank/DDBJ whole genome shotgun (WGS) entry which is preliminary data.</text>
</comment>
<evidence type="ECO:0000313" key="2">
    <source>
        <dbReference type="EMBL" id="CAI6365780.1"/>
    </source>
</evidence>
<dbReference type="AlphaFoldDB" id="A0AAV0XBI8"/>
<sequence>MTSPSGAPSARCYVPRSVIVAVVAALASCTDAATVMTRMKDTSMFRSKGAVDVDGNAASSAIKDNVAETYNFNAQNYTNAANITDSEDDDGTSGAMGDEEALSAVWYLAAFGGLVLFFFVVTCSELFFGNPIYQRRPVELPHAGYLRRHVYGIRNHGQHHNYKPETPPPPYHLFAPPSYDDTVKGGFGQVLQQQQQQPQQYHHRVPGKKLADVYVVPVHAATTAATGATTCAAGATTCATCTTNAVAVAVADAKLLAAVLPQTKFK</sequence>
<gene>
    <name evidence="2" type="ORF">MEUPH1_LOCUS20453</name>
</gene>